<gene>
    <name evidence="1" type="ORF">L195_g052123</name>
</gene>
<reference evidence="1 2" key="1">
    <citation type="journal article" date="2014" name="Am. J. Bot.">
        <title>Genome assembly and annotation for red clover (Trifolium pratense; Fabaceae).</title>
        <authorList>
            <person name="Istvanek J."/>
            <person name="Jaros M."/>
            <person name="Krenek A."/>
            <person name="Repkova J."/>
        </authorList>
    </citation>
    <scope>NUCLEOTIDE SEQUENCE [LARGE SCALE GENOMIC DNA]</scope>
    <source>
        <strain evidence="2">cv. Tatra</strain>
        <tissue evidence="1">Young leaves</tissue>
    </source>
</reference>
<feature type="non-terminal residue" evidence="1">
    <location>
        <position position="1"/>
    </location>
</feature>
<accession>A0A2K3K3E9</accession>
<evidence type="ECO:0000313" key="1">
    <source>
        <dbReference type="EMBL" id="PNX60809.1"/>
    </source>
</evidence>
<proteinExistence type="predicted"/>
<dbReference type="AlphaFoldDB" id="A0A2K3K3E9"/>
<sequence length="55" mass="6012">STSSNPDTVSKLFSDSVRKCHRSRNYRGLSGRKEVQWRILQGKCRASVGGGEGGD</sequence>
<organism evidence="1 2">
    <name type="scientific">Trifolium pratense</name>
    <name type="common">Red clover</name>
    <dbReference type="NCBI Taxonomy" id="57577"/>
    <lineage>
        <taxon>Eukaryota</taxon>
        <taxon>Viridiplantae</taxon>
        <taxon>Streptophyta</taxon>
        <taxon>Embryophyta</taxon>
        <taxon>Tracheophyta</taxon>
        <taxon>Spermatophyta</taxon>
        <taxon>Magnoliopsida</taxon>
        <taxon>eudicotyledons</taxon>
        <taxon>Gunneridae</taxon>
        <taxon>Pentapetalae</taxon>
        <taxon>rosids</taxon>
        <taxon>fabids</taxon>
        <taxon>Fabales</taxon>
        <taxon>Fabaceae</taxon>
        <taxon>Papilionoideae</taxon>
        <taxon>50 kb inversion clade</taxon>
        <taxon>NPAAA clade</taxon>
        <taxon>Hologalegina</taxon>
        <taxon>IRL clade</taxon>
        <taxon>Trifolieae</taxon>
        <taxon>Trifolium</taxon>
    </lineage>
</organism>
<reference evidence="1 2" key="2">
    <citation type="journal article" date="2017" name="Front. Plant Sci.">
        <title>Gene Classification and Mining of Molecular Markers Useful in Red Clover (Trifolium pratense) Breeding.</title>
        <authorList>
            <person name="Istvanek J."/>
            <person name="Dluhosova J."/>
            <person name="Dluhos P."/>
            <person name="Patkova L."/>
            <person name="Nedelnik J."/>
            <person name="Repkova J."/>
        </authorList>
    </citation>
    <scope>NUCLEOTIDE SEQUENCE [LARGE SCALE GENOMIC DNA]</scope>
    <source>
        <strain evidence="2">cv. Tatra</strain>
        <tissue evidence="1">Young leaves</tissue>
    </source>
</reference>
<comment type="caution">
    <text evidence="1">The sequence shown here is derived from an EMBL/GenBank/DDBJ whole genome shotgun (WGS) entry which is preliminary data.</text>
</comment>
<name>A0A2K3K3E9_TRIPR</name>
<dbReference type="Proteomes" id="UP000236291">
    <property type="component" value="Unassembled WGS sequence"/>
</dbReference>
<dbReference type="EMBL" id="ASHM01083655">
    <property type="protein sequence ID" value="PNX60809.1"/>
    <property type="molecule type" value="Genomic_DNA"/>
</dbReference>
<protein>
    <submittedName>
        <fullName evidence="1">Uncharacterized protein</fullName>
    </submittedName>
</protein>
<evidence type="ECO:0000313" key="2">
    <source>
        <dbReference type="Proteomes" id="UP000236291"/>
    </source>
</evidence>